<accession>A0A1M7Z9Z1</accession>
<dbReference type="RefSeq" id="WP_073571133.1">
    <property type="nucleotide sequence ID" value="NZ_FRXN01000002.1"/>
</dbReference>
<dbReference type="GO" id="GO:0006457">
    <property type="term" value="P:protein folding"/>
    <property type="evidence" value="ECO:0007669"/>
    <property type="project" value="InterPro"/>
</dbReference>
<evidence type="ECO:0000256" key="4">
    <source>
        <dbReference type="ARBA" id="ARBA00023235"/>
    </source>
</evidence>
<dbReference type="Pfam" id="PF00160">
    <property type="entry name" value="Pro_isomerase"/>
    <property type="match status" value="2"/>
</dbReference>
<dbReference type="AlphaFoldDB" id="A0A1M7Z9Z1"/>
<dbReference type="InterPro" id="IPR020892">
    <property type="entry name" value="Cyclophilin-type_PPIase_CS"/>
</dbReference>
<dbReference type="EC" id="5.2.1.8" evidence="2"/>
<evidence type="ECO:0000313" key="7">
    <source>
        <dbReference type="Proteomes" id="UP000184609"/>
    </source>
</evidence>
<name>A0A1M7Z9Z1_9BACT</name>
<sequence length="270" mass="30737">MKQLTAFLFFTIFSIQGIAQERPQIEIQTNYGTMVLELYNETPLHRDNFLKLIEDKVYDSLIFHRVIEDFMIQAGDTESKNAKPGESVGEHDLPYQVPAEIRPNIFHKKGSLGAARTNNPERASSSTQFYIVQGKIQNDSLLTHNQNRINTYLQRHFAINDTTIKPLYDSLENAREAKDSVLVKTLSDKLESQVKSFENFQKYEIPAAHKEVYENIGGTPHLDQSYTVFGQVISGLEVVDAIAAVETNEKDRPETDVIILKMRIVHTPIP</sequence>
<evidence type="ECO:0000256" key="3">
    <source>
        <dbReference type="ARBA" id="ARBA00023110"/>
    </source>
</evidence>
<dbReference type="InterPro" id="IPR044666">
    <property type="entry name" value="Cyclophilin_A-like"/>
</dbReference>
<keyword evidence="4 6" id="KW-0413">Isomerase</keyword>
<dbReference type="CDD" id="cd00317">
    <property type="entry name" value="cyclophilin"/>
    <property type="match status" value="1"/>
</dbReference>
<keyword evidence="7" id="KW-1185">Reference proteome</keyword>
<gene>
    <name evidence="6" type="ORF">SAMN04488108_1468</name>
</gene>
<protein>
    <recommendedName>
        <fullName evidence="2">peptidylprolyl isomerase</fullName>
        <ecNumber evidence="2">5.2.1.8</ecNumber>
    </recommendedName>
</protein>
<dbReference type="OrthoDB" id="9807797at2"/>
<evidence type="ECO:0000256" key="1">
    <source>
        <dbReference type="ARBA" id="ARBA00007365"/>
    </source>
</evidence>
<evidence type="ECO:0000259" key="5">
    <source>
        <dbReference type="PROSITE" id="PS50072"/>
    </source>
</evidence>
<dbReference type="PROSITE" id="PS00170">
    <property type="entry name" value="CSA_PPIASE_1"/>
    <property type="match status" value="1"/>
</dbReference>
<dbReference type="STRING" id="1073327.SAMN04488108_1468"/>
<dbReference type="PROSITE" id="PS50072">
    <property type="entry name" value="CSA_PPIASE_2"/>
    <property type="match status" value="1"/>
</dbReference>
<keyword evidence="3" id="KW-0697">Rotamase</keyword>
<reference evidence="7" key="1">
    <citation type="submission" date="2016-12" db="EMBL/GenBank/DDBJ databases">
        <authorList>
            <person name="Varghese N."/>
            <person name="Submissions S."/>
        </authorList>
    </citation>
    <scope>NUCLEOTIDE SEQUENCE [LARGE SCALE GENOMIC DNA]</scope>
    <source>
        <strain evidence="7">DSM 25035</strain>
    </source>
</reference>
<dbReference type="PANTHER" id="PTHR45625:SF4">
    <property type="entry name" value="PEPTIDYLPROLYL ISOMERASE DOMAIN AND WD REPEAT-CONTAINING PROTEIN 1"/>
    <property type="match status" value="1"/>
</dbReference>
<proteinExistence type="inferred from homology"/>
<comment type="similarity">
    <text evidence="1">Belongs to the cyclophilin-type PPIase family.</text>
</comment>
<dbReference type="Proteomes" id="UP000184609">
    <property type="component" value="Unassembled WGS sequence"/>
</dbReference>
<feature type="domain" description="PPIase cyclophilin-type" evidence="5">
    <location>
        <begin position="28"/>
        <end position="264"/>
    </location>
</feature>
<evidence type="ECO:0000313" key="6">
    <source>
        <dbReference type="EMBL" id="SHO61630.1"/>
    </source>
</evidence>
<dbReference type="PANTHER" id="PTHR45625">
    <property type="entry name" value="PEPTIDYL-PROLYL CIS-TRANS ISOMERASE-RELATED"/>
    <property type="match status" value="1"/>
</dbReference>
<dbReference type="InterPro" id="IPR002130">
    <property type="entry name" value="Cyclophilin-type_PPIase_dom"/>
</dbReference>
<dbReference type="SUPFAM" id="SSF50891">
    <property type="entry name" value="Cyclophilin-like"/>
    <property type="match status" value="1"/>
</dbReference>
<dbReference type="EMBL" id="FRXN01000002">
    <property type="protein sequence ID" value="SHO61630.1"/>
    <property type="molecule type" value="Genomic_DNA"/>
</dbReference>
<evidence type="ECO:0000256" key="2">
    <source>
        <dbReference type="ARBA" id="ARBA00013194"/>
    </source>
</evidence>
<organism evidence="6 7">
    <name type="scientific">Algoriphagus zhangzhouensis</name>
    <dbReference type="NCBI Taxonomy" id="1073327"/>
    <lineage>
        <taxon>Bacteria</taxon>
        <taxon>Pseudomonadati</taxon>
        <taxon>Bacteroidota</taxon>
        <taxon>Cytophagia</taxon>
        <taxon>Cytophagales</taxon>
        <taxon>Cyclobacteriaceae</taxon>
        <taxon>Algoriphagus</taxon>
    </lineage>
</organism>
<dbReference type="InterPro" id="IPR029000">
    <property type="entry name" value="Cyclophilin-like_dom_sf"/>
</dbReference>
<dbReference type="Gene3D" id="2.40.100.10">
    <property type="entry name" value="Cyclophilin-like"/>
    <property type="match status" value="1"/>
</dbReference>
<dbReference type="GO" id="GO:0003755">
    <property type="term" value="F:peptidyl-prolyl cis-trans isomerase activity"/>
    <property type="evidence" value="ECO:0007669"/>
    <property type="project" value="UniProtKB-KW"/>
</dbReference>